<feature type="region of interest" description="Disordered" evidence="1">
    <location>
        <begin position="1"/>
        <end position="30"/>
    </location>
</feature>
<name>A0A410S3A2_CORCK</name>
<evidence type="ECO:0000256" key="1">
    <source>
        <dbReference type="SAM" id="MobiDB-lite"/>
    </source>
</evidence>
<proteinExistence type="predicted"/>
<dbReference type="Gene3D" id="3.60.15.10">
    <property type="entry name" value="Ribonuclease Z/Hydroxyacylglutathione hydrolase-like"/>
    <property type="match status" value="1"/>
</dbReference>
<gene>
    <name evidence="2" type="ORF">EJ065_7105</name>
</gene>
<dbReference type="Pfam" id="PF14597">
    <property type="entry name" value="Lactamase_B_5"/>
    <property type="match status" value="1"/>
</dbReference>
<dbReference type="SUPFAM" id="SSF56281">
    <property type="entry name" value="Metallo-hydrolase/oxidoreductase"/>
    <property type="match status" value="1"/>
</dbReference>
<evidence type="ECO:0000313" key="2">
    <source>
        <dbReference type="EMBL" id="QAT88630.1"/>
    </source>
</evidence>
<protein>
    <submittedName>
        <fullName evidence="2">Metallo-beta-lactamase family protein</fullName>
    </submittedName>
</protein>
<accession>A0A410S3A2</accession>
<dbReference type="EMBL" id="CP034669">
    <property type="protein sequence ID" value="QAT88630.1"/>
    <property type="molecule type" value="Genomic_DNA"/>
</dbReference>
<dbReference type="Proteomes" id="UP000288758">
    <property type="component" value="Chromosome"/>
</dbReference>
<dbReference type="InterPro" id="IPR036866">
    <property type="entry name" value="RibonucZ/Hydroxyglut_hydro"/>
</dbReference>
<organism evidence="2 3">
    <name type="scientific">Corallococcus coralloides</name>
    <name type="common">Myxococcus coralloides</name>
    <dbReference type="NCBI Taxonomy" id="184914"/>
    <lineage>
        <taxon>Bacteria</taxon>
        <taxon>Pseudomonadati</taxon>
        <taxon>Myxococcota</taxon>
        <taxon>Myxococcia</taxon>
        <taxon>Myxococcales</taxon>
        <taxon>Cystobacterineae</taxon>
        <taxon>Myxococcaceae</taxon>
        <taxon>Corallococcus</taxon>
    </lineage>
</organism>
<dbReference type="AlphaFoldDB" id="A0A410S3A2"/>
<reference evidence="2 3" key="1">
    <citation type="submission" date="2018-12" db="EMBL/GenBank/DDBJ databases">
        <title>Complete Genome Sequence of the Corallopyronin A producing Myxobacterium Corallococcus coralloides B035.</title>
        <authorList>
            <person name="Bouhired S.M."/>
            <person name="Rupp O."/>
            <person name="Blom J."/>
            <person name="Schaeberle T.F."/>
            <person name="Kehraus S."/>
            <person name="Schiefer A."/>
            <person name="Pfarr K."/>
            <person name="Goesmann A."/>
            <person name="Hoerauf A."/>
            <person name="Koenig G.M."/>
        </authorList>
    </citation>
    <scope>NUCLEOTIDE SEQUENCE [LARGE SCALE GENOMIC DNA]</scope>
    <source>
        <strain evidence="2 3">B035</strain>
    </source>
</reference>
<sequence length="257" mass="27977">MTKVRAAGGMRRGREGLPEGQAGGGAGPPVTWGQVPSFVRMSEPKAQAKKTDEIVPGVHHWTVSDDRLGGIRSDAYAVVDDDGTVTLIDPLPIDEKALRKLGDIDAIVLTAGNHQRSAWRLRKVFGVPVWAPEGAQGLEEKPDFEYVNGTTLPGGLNTFQTPGPTEAMYTLWLQKSPHAVVFISDLLSHEVRRTPTFVPGEYQDEPLRTRTSIQRILDHLPIQTVCFAHGAPILKDGASALRKALEEDDEFPHAPAP</sequence>
<evidence type="ECO:0000313" key="3">
    <source>
        <dbReference type="Proteomes" id="UP000288758"/>
    </source>
</evidence>